<evidence type="ECO:0000313" key="2">
    <source>
        <dbReference type="Proteomes" id="UP000664835"/>
    </source>
</evidence>
<dbReference type="EMBL" id="JAGETV010000004">
    <property type="protein sequence ID" value="MBO1926676.1"/>
    <property type="molecule type" value="Genomic_DNA"/>
</dbReference>
<reference evidence="1 2" key="1">
    <citation type="submission" date="2021-03" db="EMBL/GenBank/DDBJ databases">
        <title>Thiomicrorhabdus sp.nov.,novel sulfur-oxidizing bacteria isolated from coastal sediment.</title>
        <authorList>
            <person name="Liu X."/>
        </authorList>
    </citation>
    <scope>NUCLEOTIDE SEQUENCE [LARGE SCALE GENOMIC DNA]</scope>
    <source>
        <strain evidence="1 2">6S2-11</strain>
    </source>
</reference>
<organism evidence="1 2">
    <name type="scientific">Thiomicrorhabdus marina</name>
    <dbReference type="NCBI Taxonomy" id="2818442"/>
    <lineage>
        <taxon>Bacteria</taxon>
        <taxon>Pseudomonadati</taxon>
        <taxon>Pseudomonadota</taxon>
        <taxon>Gammaproteobacteria</taxon>
        <taxon>Thiotrichales</taxon>
        <taxon>Piscirickettsiaceae</taxon>
        <taxon>Thiomicrorhabdus</taxon>
    </lineage>
</organism>
<protein>
    <submittedName>
        <fullName evidence="1">Uncharacterized protein</fullName>
    </submittedName>
</protein>
<dbReference type="Proteomes" id="UP000664835">
    <property type="component" value="Unassembled WGS sequence"/>
</dbReference>
<accession>A0ABS3Q309</accession>
<dbReference type="RefSeq" id="WP_208148123.1">
    <property type="nucleotide sequence ID" value="NZ_JAGETV010000004.1"/>
</dbReference>
<proteinExistence type="predicted"/>
<comment type="caution">
    <text evidence="1">The sequence shown here is derived from an EMBL/GenBank/DDBJ whole genome shotgun (WGS) entry which is preliminary data.</text>
</comment>
<keyword evidence="2" id="KW-1185">Reference proteome</keyword>
<name>A0ABS3Q309_9GAMM</name>
<evidence type="ECO:0000313" key="1">
    <source>
        <dbReference type="EMBL" id="MBO1926676.1"/>
    </source>
</evidence>
<gene>
    <name evidence="1" type="ORF">J3998_03720</name>
</gene>
<sequence>MRPDTPPPVEQLERMLTYIPRGIDREQKDTLFSCISRIYGRGAHLVVFYWIDDRDFSEVEFTDYVLNRPQPVTRADFMQFVAMAKANGWEQIKPKDNPEKTIIVTKRLLGLKKYENLSHGAKALLWELINQYDGSNNGELTATHKELKGRGWKSKNTIKKHLDELVYSGLAFCVKSTRYGEPNNYGLTWVDRQQRAI</sequence>